<evidence type="ECO:0000256" key="3">
    <source>
        <dbReference type="ARBA" id="ARBA00048267"/>
    </source>
</evidence>
<dbReference type="SUPFAM" id="SSF52738">
    <property type="entry name" value="Methylesterase CheB, C-terminal domain"/>
    <property type="match status" value="1"/>
</dbReference>
<dbReference type="CDD" id="cd16433">
    <property type="entry name" value="CheB"/>
    <property type="match status" value="1"/>
</dbReference>
<dbReference type="Gene3D" id="3.40.50.180">
    <property type="entry name" value="Methylesterase CheB, C-terminal domain"/>
    <property type="match status" value="1"/>
</dbReference>
<organism evidence="6 7">
    <name type="scientific">Spirosoma foliorum</name>
    <dbReference type="NCBI Taxonomy" id="2710596"/>
    <lineage>
        <taxon>Bacteria</taxon>
        <taxon>Pseudomonadati</taxon>
        <taxon>Bacteroidota</taxon>
        <taxon>Cytophagia</taxon>
        <taxon>Cytophagales</taxon>
        <taxon>Cytophagaceae</taxon>
        <taxon>Spirosoma</taxon>
    </lineage>
</organism>
<dbReference type="EMBL" id="CP059732">
    <property type="protein sequence ID" value="QMW05829.1"/>
    <property type="molecule type" value="Genomic_DNA"/>
</dbReference>
<evidence type="ECO:0000313" key="6">
    <source>
        <dbReference type="EMBL" id="QMW05829.1"/>
    </source>
</evidence>
<evidence type="ECO:0000256" key="4">
    <source>
        <dbReference type="PROSITE-ProRule" id="PRU00050"/>
    </source>
</evidence>
<gene>
    <name evidence="6" type="ORF">H3H32_13495</name>
</gene>
<dbReference type="PANTHER" id="PTHR42872">
    <property type="entry name" value="PROTEIN-GLUTAMATE METHYLESTERASE/PROTEIN-GLUTAMINE GLUTAMINASE"/>
    <property type="match status" value="1"/>
</dbReference>
<evidence type="ECO:0000313" key="7">
    <source>
        <dbReference type="Proteomes" id="UP000515369"/>
    </source>
</evidence>
<dbReference type="InterPro" id="IPR035909">
    <property type="entry name" value="CheB_C"/>
</dbReference>
<dbReference type="PROSITE" id="PS50122">
    <property type="entry name" value="CHEB"/>
    <property type="match status" value="1"/>
</dbReference>
<comment type="caution">
    <text evidence="4">Lacks conserved residue(s) required for the propagation of feature annotation.</text>
</comment>
<dbReference type="PANTHER" id="PTHR42872:SF6">
    <property type="entry name" value="PROTEIN-GLUTAMATE METHYLESTERASE_PROTEIN-GLUTAMINE GLUTAMINASE"/>
    <property type="match status" value="1"/>
</dbReference>
<keyword evidence="7" id="KW-1185">Reference proteome</keyword>
<dbReference type="KEGG" id="sfol:H3H32_13495"/>
<dbReference type="EC" id="3.1.1.61" evidence="2"/>
<evidence type="ECO:0000256" key="2">
    <source>
        <dbReference type="ARBA" id="ARBA00039140"/>
    </source>
</evidence>
<evidence type="ECO:0000259" key="5">
    <source>
        <dbReference type="PROSITE" id="PS50122"/>
    </source>
</evidence>
<dbReference type="GO" id="GO:0006935">
    <property type="term" value="P:chemotaxis"/>
    <property type="evidence" value="ECO:0007669"/>
    <property type="project" value="InterPro"/>
</dbReference>
<dbReference type="AlphaFoldDB" id="A0A7G5H3Y7"/>
<feature type="domain" description="CheB-type methylesterase" evidence="5">
    <location>
        <begin position="3"/>
        <end position="194"/>
    </location>
</feature>
<reference evidence="6 7" key="1">
    <citation type="submission" date="2020-07" db="EMBL/GenBank/DDBJ databases">
        <title>Spirosoma foliorum sp. nov., isolated from the leaves on the Nejang mountain Korea, Republic of.</title>
        <authorList>
            <person name="Ho H."/>
            <person name="Lee Y.-J."/>
            <person name="Nurcahyanto D.-A."/>
            <person name="Kim S.-G."/>
        </authorList>
    </citation>
    <scope>NUCLEOTIDE SEQUENCE [LARGE SCALE GENOMIC DNA]</scope>
    <source>
        <strain evidence="6 7">PL0136</strain>
    </source>
</reference>
<protein>
    <recommendedName>
        <fullName evidence="2">protein-glutamate methylesterase</fullName>
        <ecNumber evidence="2">3.1.1.61</ecNumber>
    </recommendedName>
</protein>
<comment type="catalytic activity">
    <reaction evidence="3">
        <text>[protein]-L-glutamate 5-O-methyl ester + H2O = L-glutamyl-[protein] + methanol + H(+)</text>
        <dbReference type="Rhea" id="RHEA:23236"/>
        <dbReference type="Rhea" id="RHEA-COMP:10208"/>
        <dbReference type="Rhea" id="RHEA-COMP:10311"/>
        <dbReference type="ChEBI" id="CHEBI:15377"/>
        <dbReference type="ChEBI" id="CHEBI:15378"/>
        <dbReference type="ChEBI" id="CHEBI:17790"/>
        <dbReference type="ChEBI" id="CHEBI:29973"/>
        <dbReference type="ChEBI" id="CHEBI:82795"/>
        <dbReference type="EC" id="3.1.1.61"/>
    </reaction>
</comment>
<dbReference type="Proteomes" id="UP000515369">
    <property type="component" value="Chromosome"/>
</dbReference>
<name>A0A7G5H3Y7_9BACT</name>
<dbReference type="RefSeq" id="WP_182463205.1">
    <property type="nucleotide sequence ID" value="NZ_CP059732.1"/>
</dbReference>
<proteinExistence type="predicted"/>
<dbReference type="GO" id="GO:0008984">
    <property type="term" value="F:protein-glutamate methylesterase activity"/>
    <property type="evidence" value="ECO:0007669"/>
    <property type="project" value="UniProtKB-EC"/>
</dbReference>
<dbReference type="GO" id="GO:0005737">
    <property type="term" value="C:cytoplasm"/>
    <property type="evidence" value="ECO:0007669"/>
    <property type="project" value="InterPro"/>
</dbReference>
<evidence type="ECO:0000256" key="1">
    <source>
        <dbReference type="ARBA" id="ARBA00022801"/>
    </source>
</evidence>
<dbReference type="InterPro" id="IPR000673">
    <property type="entry name" value="Sig_transdc_resp-reg_Me-estase"/>
</dbReference>
<accession>A0A7G5H3Y7</accession>
<dbReference type="GO" id="GO:0000156">
    <property type="term" value="F:phosphorelay response regulator activity"/>
    <property type="evidence" value="ECO:0007669"/>
    <property type="project" value="InterPro"/>
</dbReference>
<dbReference type="Pfam" id="PF01339">
    <property type="entry name" value="CheB_methylest"/>
    <property type="match status" value="1"/>
</dbReference>
<sequence>MRLTNDIGLVVIGGSAGSIPVIADLLQSLPKPFTGSVILIVHRLKNTPSELYKLFLGDEEGLRVCEPNDKDPVRSGYVYLAPQNYHLLIETDETFSLDYSEPVHFSRPSIDVTFECVARVYTHRATAILLSGANRDGADGLGCIQAHGGVGIIQEPESADYPAMPLAAIEQNPLALVLSPDQLKAYLQSVLQPIQSL</sequence>
<keyword evidence="1" id="KW-0378">Hydrolase</keyword>